<dbReference type="Proteomes" id="UP000198976">
    <property type="component" value="Chromosome I"/>
</dbReference>
<dbReference type="RefSeq" id="WP_058237451.1">
    <property type="nucleotide sequence ID" value="NZ_LT629792.1"/>
</dbReference>
<gene>
    <name evidence="1" type="ORF">SAMN04489714_1938</name>
</gene>
<proteinExistence type="predicted"/>
<evidence type="ECO:0008006" key="3">
    <source>
        <dbReference type="Google" id="ProtNLM"/>
    </source>
</evidence>
<name>A0ABY0VBM7_9ACTO</name>
<protein>
    <recommendedName>
        <fullName evidence="3">Sensory transduction regulator</fullName>
    </recommendedName>
</protein>
<evidence type="ECO:0000313" key="1">
    <source>
        <dbReference type="EMBL" id="SDU06300.1"/>
    </source>
</evidence>
<dbReference type="EMBL" id="LT629792">
    <property type="protein sequence ID" value="SDU06300.1"/>
    <property type="molecule type" value="Genomic_DNA"/>
</dbReference>
<keyword evidence="2" id="KW-1185">Reference proteome</keyword>
<organism evidence="1 2">
    <name type="scientific">Schaalia radingae</name>
    <dbReference type="NCBI Taxonomy" id="131110"/>
    <lineage>
        <taxon>Bacteria</taxon>
        <taxon>Bacillati</taxon>
        <taxon>Actinomycetota</taxon>
        <taxon>Actinomycetes</taxon>
        <taxon>Actinomycetales</taxon>
        <taxon>Actinomycetaceae</taxon>
        <taxon>Schaalia</taxon>
    </lineage>
</organism>
<sequence length="151" mass="17264">MVALSRPIDVQRIRTLLAGNHVHFDDWENNQLVVPTPNAIYLWDATYPNVLIMRGIWRGIARNDAQFYALECEIEACNSMRTAPKAYLAPLEDQTSFGLHTECAILTSAGLTDQQLSTFYETSMAMTMSFFHDLEATLPEFITWEREEEAQ</sequence>
<accession>A0ABY0VBM7</accession>
<reference evidence="1 2" key="1">
    <citation type="submission" date="2016-10" db="EMBL/GenBank/DDBJ databases">
        <authorList>
            <person name="Varghese N."/>
            <person name="Submissions S."/>
        </authorList>
    </citation>
    <scope>NUCLEOTIDE SEQUENCE [LARGE SCALE GENOMIC DNA]</scope>
    <source>
        <strain evidence="1 2">DSM 9169</strain>
    </source>
</reference>
<evidence type="ECO:0000313" key="2">
    <source>
        <dbReference type="Proteomes" id="UP000198976"/>
    </source>
</evidence>